<sequence>MSNRNKEIAASACELTGAASVCAALWSLSPALGLLALGVCFIVVGRAIDGGSK</sequence>
<proteinExistence type="predicted"/>
<keyword evidence="1" id="KW-0812">Transmembrane</keyword>
<gene>
    <name evidence="2" type="ORF">UFOVP613_23</name>
</gene>
<feature type="transmembrane region" description="Helical" evidence="1">
    <location>
        <begin position="28"/>
        <end position="48"/>
    </location>
</feature>
<reference evidence="2" key="1">
    <citation type="submission" date="2020-04" db="EMBL/GenBank/DDBJ databases">
        <authorList>
            <person name="Chiriac C."/>
            <person name="Salcher M."/>
            <person name="Ghai R."/>
            <person name="Kavagutti S V."/>
        </authorList>
    </citation>
    <scope>NUCLEOTIDE SEQUENCE</scope>
</reference>
<keyword evidence="1" id="KW-1133">Transmembrane helix</keyword>
<protein>
    <submittedName>
        <fullName evidence="2">Uncharacterized protein</fullName>
    </submittedName>
</protein>
<evidence type="ECO:0000256" key="1">
    <source>
        <dbReference type="SAM" id="Phobius"/>
    </source>
</evidence>
<accession>A0A6J5NAJ7</accession>
<keyword evidence="1" id="KW-0472">Membrane</keyword>
<evidence type="ECO:0000313" key="2">
    <source>
        <dbReference type="EMBL" id="CAB4152609.1"/>
    </source>
</evidence>
<dbReference type="EMBL" id="LR796577">
    <property type="protein sequence ID" value="CAB4152609.1"/>
    <property type="molecule type" value="Genomic_DNA"/>
</dbReference>
<name>A0A6J5NAJ7_9CAUD</name>
<organism evidence="2">
    <name type="scientific">uncultured Caudovirales phage</name>
    <dbReference type="NCBI Taxonomy" id="2100421"/>
    <lineage>
        <taxon>Viruses</taxon>
        <taxon>Duplodnaviria</taxon>
        <taxon>Heunggongvirae</taxon>
        <taxon>Uroviricota</taxon>
        <taxon>Caudoviricetes</taxon>
        <taxon>Peduoviridae</taxon>
        <taxon>Maltschvirus</taxon>
        <taxon>Maltschvirus maltsch</taxon>
    </lineage>
</organism>